<evidence type="ECO:0000256" key="4">
    <source>
        <dbReference type="ARBA" id="ARBA00022679"/>
    </source>
</evidence>
<dbReference type="GO" id="GO:0004798">
    <property type="term" value="F:dTMP kinase activity"/>
    <property type="evidence" value="ECO:0007669"/>
    <property type="project" value="UniProtKB-UniRule"/>
</dbReference>
<name>A0A4U0F298_9BACL</name>
<evidence type="ECO:0000256" key="2">
    <source>
        <dbReference type="ARBA" id="ARBA00012980"/>
    </source>
</evidence>
<comment type="caution">
    <text evidence="13">The sequence shown here is derived from an EMBL/GenBank/DDBJ whole genome shotgun (WGS) entry which is preliminary data.</text>
</comment>
<dbReference type="EC" id="2.7.4.9" evidence="2 11"/>
<dbReference type="InterPro" id="IPR018095">
    <property type="entry name" value="Thymidylate_kin_CS"/>
</dbReference>
<evidence type="ECO:0000256" key="5">
    <source>
        <dbReference type="ARBA" id="ARBA00022727"/>
    </source>
</evidence>
<dbReference type="OrthoDB" id="9774907at2"/>
<evidence type="ECO:0000256" key="9">
    <source>
        <dbReference type="ARBA" id="ARBA00048743"/>
    </source>
</evidence>
<dbReference type="GO" id="GO:0005829">
    <property type="term" value="C:cytosol"/>
    <property type="evidence" value="ECO:0007669"/>
    <property type="project" value="TreeGrafter"/>
</dbReference>
<dbReference type="GO" id="GO:0006233">
    <property type="term" value="P:dTDP biosynthetic process"/>
    <property type="evidence" value="ECO:0007669"/>
    <property type="project" value="InterPro"/>
</dbReference>
<dbReference type="HAMAP" id="MF_00165">
    <property type="entry name" value="Thymidylate_kinase"/>
    <property type="match status" value="1"/>
</dbReference>
<dbReference type="PANTHER" id="PTHR10344:SF4">
    <property type="entry name" value="UMP-CMP KINASE 2, MITOCHONDRIAL"/>
    <property type="match status" value="1"/>
</dbReference>
<keyword evidence="8 11" id="KW-0067">ATP-binding</keyword>
<dbReference type="GO" id="GO:0005524">
    <property type="term" value="F:ATP binding"/>
    <property type="evidence" value="ECO:0007669"/>
    <property type="project" value="UniProtKB-UniRule"/>
</dbReference>
<dbReference type="GO" id="GO:0006235">
    <property type="term" value="P:dTTP biosynthetic process"/>
    <property type="evidence" value="ECO:0007669"/>
    <property type="project" value="UniProtKB-UniRule"/>
</dbReference>
<evidence type="ECO:0000256" key="8">
    <source>
        <dbReference type="ARBA" id="ARBA00022840"/>
    </source>
</evidence>
<evidence type="ECO:0000259" key="12">
    <source>
        <dbReference type="Pfam" id="PF02223"/>
    </source>
</evidence>
<keyword evidence="6 11" id="KW-0547">Nucleotide-binding</keyword>
<keyword evidence="4 11" id="KW-0808">Transferase</keyword>
<evidence type="ECO:0000313" key="13">
    <source>
        <dbReference type="EMBL" id="TJY38596.1"/>
    </source>
</evidence>
<protein>
    <recommendedName>
        <fullName evidence="3 11">Thymidylate kinase</fullName>
        <ecNumber evidence="2 11">2.7.4.9</ecNumber>
    </recommendedName>
    <alternativeName>
        <fullName evidence="11">dTMP kinase</fullName>
    </alternativeName>
</protein>
<evidence type="ECO:0000256" key="10">
    <source>
        <dbReference type="ARBA" id="ARBA00057735"/>
    </source>
</evidence>
<dbReference type="InterPro" id="IPR027417">
    <property type="entry name" value="P-loop_NTPase"/>
</dbReference>
<dbReference type="CDD" id="cd01672">
    <property type="entry name" value="TMPK"/>
    <property type="match status" value="1"/>
</dbReference>
<keyword evidence="5 11" id="KW-0545">Nucleotide biosynthesis</keyword>
<dbReference type="PANTHER" id="PTHR10344">
    <property type="entry name" value="THYMIDYLATE KINASE"/>
    <property type="match status" value="1"/>
</dbReference>
<feature type="binding site" evidence="11">
    <location>
        <begin position="11"/>
        <end position="18"/>
    </location>
    <ligand>
        <name>ATP</name>
        <dbReference type="ChEBI" id="CHEBI:30616"/>
    </ligand>
</feature>
<dbReference type="EMBL" id="SUPK01000013">
    <property type="protein sequence ID" value="TJY38596.1"/>
    <property type="molecule type" value="Genomic_DNA"/>
</dbReference>
<dbReference type="PROSITE" id="PS01331">
    <property type="entry name" value="THYMIDYLATE_KINASE"/>
    <property type="match status" value="1"/>
</dbReference>
<dbReference type="SUPFAM" id="SSF52540">
    <property type="entry name" value="P-loop containing nucleoside triphosphate hydrolases"/>
    <property type="match status" value="1"/>
</dbReference>
<dbReference type="InterPro" id="IPR018094">
    <property type="entry name" value="Thymidylate_kinase"/>
</dbReference>
<dbReference type="Pfam" id="PF02223">
    <property type="entry name" value="Thymidylate_kin"/>
    <property type="match status" value="1"/>
</dbReference>
<evidence type="ECO:0000256" key="7">
    <source>
        <dbReference type="ARBA" id="ARBA00022777"/>
    </source>
</evidence>
<dbReference type="NCBIfam" id="TIGR00041">
    <property type="entry name" value="DTMP_kinase"/>
    <property type="match status" value="1"/>
</dbReference>
<accession>A0A4U0F298</accession>
<comment type="function">
    <text evidence="10 11">Phosphorylation of dTMP to form dTDP in both de novo and salvage pathways of dTTP synthesis.</text>
</comment>
<dbReference type="InterPro" id="IPR039430">
    <property type="entry name" value="Thymidylate_kin-like_dom"/>
</dbReference>
<evidence type="ECO:0000256" key="1">
    <source>
        <dbReference type="ARBA" id="ARBA00009776"/>
    </source>
</evidence>
<dbReference type="FunFam" id="3.40.50.300:FF:000225">
    <property type="entry name" value="Thymidylate kinase"/>
    <property type="match status" value="1"/>
</dbReference>
<comment type="catalytic activity">
    <reaction evidence="9 11">
        <text>dTMP + ATP = dTDP + ADP</text>
        <dbReference type="Rhea" id="RHEA:13517"/>
        <dbReference type="ChEBI" id="CHEBI:30616"/>
        <dbReference type="ChEBI" id="CHEBI:58369"/>
        <dbReference type="ChEBI" id="CHEBI:63528"/>
        <dbReference type="ChEBI" id="CHEBI:456216"/>
        <dbReference type="EC" id="2.7.4.9"/>
    </reaction>
</comment>
<keyword evidence="7 11" id="KW-0418">Kinase</keyword>
<feature type="domain" description="Thymidylate kinase-like" evidence="12">
    <location>
        <begin position="9"/>
        <end position="192"/>
    </location>
</feature>
<evidence type="ECO:0000256" key="11">
    <source>
        <dbReference type="HAMAP-Rule" id="MF_00165"/>
    </source>
</evidence>
<dbReference type="AlphaFoldDB" id="A0A4U0F298"/>
<dbReference type="RefSeq" id="WP_136779668.1">
    <property type="nucleotide sequence ID" value="NZ_SUPK01000013.1"/>
</dbReference>
<evidence type="ECO:0000256" key="6">
    <source>
        <dbReference type="ARBA" id="ARBA00022741"/>
    </source>
</evidence>
<proteinExistence type="inferred from homology"/>
<gene>
    <name evidence="11" type="primary">tmk</name>
    <name evidence="13" type="ORF">E5161_20105</name>
</gene>
<sequence>MAGGTFITFEGGDGSGKTTLIRSLMDRLERNGREVVVTREPGGSPIAEAIREVILHVDNTAMDPLTEALLYAASRRQHLAEKVLPALARGAVVVCDRFVDSSLVYQGYARGLGIDSVWEINRFATEGRMPDLTLYLDLDPQIGLSRIEASGRRQPDRLDLEGLDFHTRVREGYRQVAAMFPERIVMLDASGDPGPLKEQVWKLVSARLESR</sequence>
<keyword evidence="14" id="KW-1185">Reference proteome</keyword>
<dbReference type="Gene3D" id="3.40.50.300">
    <property type="entry name" value="P-loop containing nucleotide triphosphate hydrolases"/>
    <property type="match status" value="1"/>
</dbReference>
<reference evidence="13 14" key="1">
    <citation type="submission" date="2019-04" db="EMBL/GenBank/DDBJ databases">
        <title>Cohnella sp. nov., isolated from soil.</title>
        <authorList>
            <person name="Kim W."/>
        </authorList>
    </citation>
    <scope>NUCLEOTIDE SEQUENCE [LARGE SCALE GENOMIC DNA]</scope>
    <source>
        <strain evidence="13 14">CAU 1483</strain>
    </source>
</reference>
<evidence type="ECO:0000256" key="3">
    <source>
        <dbReference type="ARBA" id="ARBA00017144"/>
    </source>
</evidence>
<evidence type="ECO:0000313" key="14">
    <source>
        <dbReference type="Proteomes" id="UP000309673"/>
    </source>
</evidence>
<comment type="similarity">
    <text evidence="1 11">Belongs to the thymidylate kinase family.</text>
</comment>
<dbReference type="Proteomes" id="UP000309673">
    <property type="component" value="Unassembled WGS sequence"/>
</dbReference>
<dbReference type="GO" id="GO:0006227">
    <property type="term" value="P:dUDP biosynthetic process"/>
    <property type="evidence" value="ECO:0007669"/>
    <property type="project" value="TreeGrafter"/>
</dbReference>
<organism evidence="13 14">
    <name type="scientific">Cohnella pontilimi</name>
    <dbReference type="NCBI Taxonomy" id="2564100"/>
    <lineage>
        <taxon>Bacteria</taxon>
        <taxon>Bacillati</taxon>
        <taxon>Bacillota</taxon>
        <taxon>Bacilli</taxon>
        <taxon>Bacillales</taxon>
        <taxon>Paenibacillaceae</taxon>
        <taxon>Cohnella</taxon>
    </lineage>
</organism>